<dbReference type="Pfam" id="PF16198">
    <property type="entry name" value="TruB_C_2"/>
    <property type="match status" value="1"/>
</dbReference>
<dbReference type="Pfam" id="PF01509">
    <property type="entry name" value="TruB_N"/>
    <property type="match status" value="1"/>
</dbReference>
<accession>A0A239WTL0</accession>
<name>A0A239WTL0_9ACTN</name>
<dbReference type="PANTHER" id="PTHR13767:SF2">
    <property type="entry name" value="PSEUDOURIDYLATE SYNTHASE TRUB1"/>
    <property type="match status" value="1"/>
</dbReference>
<dbReference type="Gene3D" id="2.30.130.10">
    <property type="entry name" value="PUA domain"/>
    <property type="match status" value="1"/>
</dbReference>
<comment type="similarity">
    <text evidence="2 5">Belongs to the pseudouridine synthase TruB family. Type 1 subfamily.</text>
</comment>
<keyword evidence="4 5" id="KW-0413">Isomerase</keyword>
<evidence type="ECO:0000256" key="1">
    <source>
        <dbReference type="ARBA" id="ARBA00000385"/>
    </source>
</evidence>
<protein>
    <recommendedName>
        <fullName evidence="5">tRNA pseudouridine synthase B</fullName>
        <ecNumber evidence="5">5.4.99.25</ecNumber>
    </recommendedName>
    <alternativeName>
        <fullName evidence="5">tRNA pseudouridine(55) synthase</fullName>
        <shortName evidence="5">Psi55 synthase</shortName>
    </alternativeName>
    <alternativeName>
        <fullName evidence="5">tRNA pseudouridylate synthase</fullName>
    </alternativeName>
    <alternativeName>
        <fullName evidence="5">tRNA-uridine isomerase</fullName>
    </alternativeName>
</protein>
<evidence type="ECO:0000313" key="8">
    <source>
        <dbReference type="EMBL" id="SNV37811.1"/>
    </source>
</evidence>
<dbReference type="InterPro" id="IPR036974">
    <property type="entry name" value="PUA_sf"/>
</dbReference>
<dbReference type="InterPro" id="IPR014780">
    <property type="entry name" value="tRNA_psdUridine_synth_TruB"/>
</dbReference>
<sequence>MNTLQSGILVVDKPAGVTSHQVVGRVRRLMGTRKVGHAGTLDPMATGVLVIGVNRATRILGHLSLRDKDYTATMRLGESTVTDDAEGDVTGTTDASGIDDAAILAAMARQTGEIQQVPTAVSAIKINGQRAYAKVRAGEDVVLQPRAVTVSRFDATETRRHDEMIDVDVEVTCSSGTYVRALARDVGADLGVGGHLTALRRTRIGPFDLSAACPDIFADDADAPAPMTMAEAARLSFPVVEVTDDQEAAIRVGRRVDMIVPADVTAMIAGTGEMLALYRPDGERRGQSRAICVLV</sequence>
<proteinExistence type="inferred from homology"/>
<evidence type="ECO:0000256" key="4">
    <source>
        <dbReference type="ARBA" id="ARBA00023235"/>
    </source>
</evidence>
<evidence type="ECO:0000256" key="5">
    <source>
        <dbReference type="HAMAP-Rule" id="MF_01080"/>
    </source>
</evidence>
<dbReference type="CDD" id="cd02573">
    <property type="entry name" value="PseudoU_synth_EcTruB"/>
    <property type="match status" value="1"/>
</dbReference>
<dbReference type="KEGG" id="cgrn:4412665_01585"/>
<keyword evidence="3 5" id="KW-0819">tRNA processing</keyword>
<comment type="function">
    <text evidence="5">Responsible for synthesis of pseudouridine from uracil-55 in the psi GC loop of transfer RNAs.</text>
</comment>
<dbReference type="InterPro" id="IPR020103">
    <property type="entry name" value="PsdUridine_synth_cat_dom_sf"/>
</dbReference>
<dbReference type="GO" id="GO:0031119">
    <property type="term" value="P:tRNA pseudouridine synthesis"/>
    <property type="evidence" value="ECO:0007669"/>
    <property type="project" value="UniProtKB-UniRule"/>
</dbReference>
<dbReference type="EMBL" id="LT906441">
    <property type="protein sequence ID" value="SNV37811.1"/>
    <property type="molecule type" value="Genomic_DNA"/>
</dbReference>
<dbReference type="PANTHER" id="PTHR13767">
    <property type="entry name" value="TRNA-PSEUDOURIDINE SYNTHASE"/>
    <property type="match status" value="1"/>
</dbReference>
<gene>
    <name evidence="5 8" type="primary">truB</name>
    <name evidence="8" type="ORF">SAMEA4412665_01585</name>
</gene>
<dbReference type="RefSeq" id="WP_021105595.1">
    <property type="nucleotide sequence ID" value="NZ_LT906441.1"/>
</dbReference>
<dbReference type="SUPFAM" id="SSF55120">
    <property type="entry name" value="Pseudouridine synthase"/>
    <property type="match status" value="1"/>
</dbReference>
<dbReference type="GO" id="GO:0160148">
    <property type="term" value="F:tRNA pseudouridine(55) synthase activity"/>
    <property type="evidence" value="ECO:0007669"/>
    <property type="project" value="UniProtKB-EC"/>
</dbReference>
<organism evidence="8 9">
    <name type="scientific">Cutibacterium granulosum</name>
    <dbReference type="NCBI Taxonomy" id="33011"/>
    <lineage>
        <taxon>Bacteria</taxon>
        <taxon>Bacillati</taxon>
        <taxon>Actinomycetota</taxon>
        <taxon>Actinomycetes</taxon>
        <taxon>Propionibacteriales</taxon>
        <taxon>Propionibacteriaceae</taxon>
        <taxon>Cutibacterium</taxon>
    </lineage>
</organism>
<feature type="domain" description="tRNA pseudouridylate synthase B C-terminal" evidence="7">
    <location>
        <begin position="180"/>
        <end position="210"/>
    </location>
</feature>
<evidence type="ECO:0000313" key="9">
    <source>
        <dbReference type="Proteomes" id="UP000215332"/>
    </source>
</evidence>
<dbReference type="GO" id="GO:1990481">
    <property type="term" value="P:mRNA pseudouridine synthesis"/>
    <property type="evidence" value="ECO:0007669"/>
    <property type="project" value="TreeGrafter"/>
</dbReference>
<dbReference type="Proteomes" id="UP000215332">
    <property type="component" value="Chromosome 1"/>
</dbReference>
<reference evidence="8 9" key="1">
    <citation type="submission" date="2017-06" db="EMBL/GenBank/DDBJ databases">
        <authorList>
            <consortium name="Pathogen Informatics"/>
        </authorList>
    </citation>
    <scope>NUCLEOTIDE SEQUENCE [LARGE SCALE GENOMIC DNA]</scope>
    <source>
        <strain evidence="8 9">NCTC11865</strain>
    </source>
</reference>
<evidence type="ECO:0000256" key="2">
    <source>
        <dbReference type="ARBA" id="ARBA00005642"/>
    </source>
</evidence>
<dbReference type="eggNOG" id="COG0130">
    <property type="taxonomic scope" value="Bacteria"/>
</dbReference>
<dbReference type="InterPro" id="IPR032819">
    <property type="entry name" value="TruB_C"/>
</dbReference>
<evidence type="ECO:0000259" key="7">
    <source>
        <dbReference type="Pfam" id="PF16198"/>
    </source>
</evidence>
<evidence type="ECO:0000256" key="3">
    <source>
        <dbReference type="ARBA" id="ARBA00022694"/>
    </source>
</evidence>
<dbReference type="GO" id="GO:0003723">
    <property type="term" value="F:RNA binding"/>
    <property type="evidence" value="ECO:0007669"/>
    <property type="project" value="InterPro"/>
</dbReference>
<dbReference type="AlphaFoldDB" id="A0A239WTL0"/>
<dbReference type="Gene3D" id="3.30.2350.10">
    <property type="entry name" value="Pseudouridine synthase"/>
    <property type="match status" value="1"/>
</dbReference>
<evidence type="ECO:0000259" key="6">
    <source>
        <dbReference type="Pfam" id="PF01509"/>
    </source>
</evidence>
<dbReference type="EC" id="5.4.99.25" evidence="5"/>
<feature type="domain" description="Pseudouridine synthase II N-terminal" evidence="6">
    <location>
        <begin position="27"/>
        <end position="179"/>
    </location>
</feature>
<feature type="active site" description="Nucleophile" evidence="5">
    <location>
        <position position="42"/>
    </location>
</feature>
<comment type="catalytic activity">
    <reaction evidence="1 5">
        <text>uridine(55) in tRNA = pseudouridine(55) in tRNA</text>
        <dbReference type="Rhea" id="RHEA:42532"/>
        <dbReference type="Rhea" id="RHEA-COMP:10101"/>
        <dbReference type="Rhea" id="RHEA-COMP:10102"/>
        <dbReference type="ChEBI" id="CHEBI:65314"/>
        <dbReference type="ChEBI" id="CHEBI:65315"/>
        <dbReference type="EC" id="5.4.99.25"/>
    </reaction>
</comment>
<dbReference type="HAMAP" id="MF_01080">
    <property type="entry name" value="TruB_bact"/>
    <property type="match status" value="1"/>
</dbReference>
<dbReference type="NCBIfam" id="TIGR00431">
    <property type="entry name" value="TruB"/>
    <property type="match status" value="1"/>
</dbReference>
<dbReference type="InterPro" id="IPR002501">
    <property type="entry name" value="PsdUridine_synth_N"/>
</dbReference>